<comment type="caution">
    <text evidence="2">The sequence shown here is derived from an EMBL/GenBank/DDBJ whole genome shotgun (WGS) entry which is preliminary data.</text>
</comment>
<proteinExistence type="predicted"/>
<keyword evidence="3" id="KW-1185">Reference proteome</keyword>
<name>A0ABT0RJL7_9SPHN</name>
<evidence type="ECO:0000313" key="3">
    <source>
        <dbReference type="Proteomes" id="UP001165363"/>
    </source>
</evidence>
<accession>A0ABT0RJL7</accession>
<feature type="signal peptide" evidence="1">
    <location>
        <begin position="1"/>
        <end position="20"/>
    </location>
</feature>
<dbReference type="RefSeq" id="WP_249846761.1">
    <property type="nucleotide sequence ID" value="NZ_JAMGBD010000001.1"/>
</dbReference>
<reference evidence="2" key="1">
    <citation type="submission" date="2022-05" db="EMBL/GenBank/DDBJ databases">
        <authorList>
            <person name="Jo J.-H."/>
            <person name="Im W.-T."/>
        </authorList>
    </citation>
    <scope>NUCLEOTIDE SEQUENCE</scope>
    <source>
        <strain evidence="2">SE158</strain>
    </source>
</reference>
<feature type="chain" id="PRO_5045724212" evidence="1">
    <location>
        <begin position="21"/>
        <end position="178"/>
    </location>
</feature>
<dbReference type="Proteomes" id="UP001165363">
    <property type="component" value="Unassembled WGS sequence"/>
</dbReference>
<evidence type="ECO:0000256" key="1">
    <source>
        <dbReference type="SAM" id="SignalP"/>
    </source>
</evidence>
<sequence length="178" mass="19896">MRVLATSGLLALAVASAAIADSPFTHRDGSDEGDSILPITSYPLGQSQVVSESMARNVQMYWIQRDMCEQMGCLIIRNEAKNYKVADFRIELVDRDGSSRWSRNQLLHPLLPTESVVRLKVAPAETCARQIKFILQHRKTKEKLELAGTTDFCPSPHATNMIRINVKSPEVTVEDVKN</sequence>
<evidence type="ECO:0000313" key="2">
    <source>
        <dbReference type="EMBL" id="MCL6682811.1"/>
    </source>
</evidence>
<gene>
    <name evidence="2" type="ORF">LZ536_02700</name>
</gene>
<keyword evidence="1" id="KW-0732">Signal</keyword>
<dbReference type="EMBL" id="JAMGBD010000001">
    <property type="protein sequence ID" value="MCL6682811.1"/>
    <property type="molecule type" value="Genomic_DNA"/>
</dbReference>
<protein>
    <submittedName>
        <fullName evidence="2">Uncharacterized protein</fullName>
    </submittedName>
</protein>
<organism evidence="2 3">
    <name type="scientific">Sphingomonas alba</name>
    <dbReference type="NCBI Taxonomy" id="2908208"/>
    <lineage>
        <taxon>Bacteria</taxon>
        <taxon>Pseudomonadati</taxon>
        <taxon>Pseudomonadota</taxon>
        <taxon>Alphaproteobacteria</taxon>
        <taxon>Sphingomonadales</taxon>
        <taxon>Sphingomonadaceae</taxon>
        <taxon>Sphingomonas</taxon>
    </lineage>
</organism>